<dbReference type="EMBL" id="JAKOGI010000630">
    <property type="protein sequence ID" value="KAJ8432146.1"/>
    <property type="molecule type" value="Genomic_DNA"/>
</dbReference>
<sequence length="162" mass="18707">MTIKILHVKYKGETIDLGECDTDEMSAIDVHSITKCKMREKGNFPRFPAFYYYKPGQDGDYVARPEEECYESDTSLEAEQIQGEIVDYYVCGDDKDYNALNPNEKMYDGQMWEPDPNGKISIRQWRRHGGYGEPSLEEGRGKELREASMGLDDEAAFLFLKF</sequence>
<reference evidence="1" key="1">
    <citation type="submission" date="2022-04" db="EMBL/GenBank/DDBJ databases">
        <title>Carnegiea gigantea Genome sequencing and assembly v2.</title>
        <authorList>
            <person name="Copetti D."/>
            <person name="Sanderson M.J."/>
            <person name="Burquez A."/>
            <person name="Wojciechowski M.F."/>
        </authorList>
    </citation>
    <scope>NUCLEOTIDE SEQUENCE</scope>
    <source>
        <strain evidence="1">SGP5-SGP5p</strain>
        <tissue evidence="1">Aerial part</tissue>
    </source>
</reference>
<accession>A0A9Q1JVN3</accession>
<comment type="caution">
    <text evidence="1">The sequence shown here is derived from an EMBL/GenBank/DDBJ whole genome shotgun (WGS) entry which is preliminary data.</text>
</comment>
<dbReference type="AlphaFoldDB" id="A0A9Q1JVN3"/>
<protein>
    <submittedName>
        <fullName evidence="1">Uncharacterized protein</fullName>
    </submittedName>
</protein>
<organism evidence="1 2">
    <name type="scientific">Carnegiea gigantea</name>
    <dbReference type="NCBI Taxonomy" id="171969"/>
    <lineage>
        <taxon>Eukaryota</taxon>
        <taxon>Viridiplantae</taxon>
        <taxon>Streptophyta</taxon>
        <taxon>Embryophyta</taxon>
        <taxon>Tracheophyta</taxon>
        <taxon>Spermatophyta</taxon>
        <taxon>Magnoliopsida</taxon>
        <taxon>eudicotyledons</taxon>
        <taxon>Gunneridae</taxon>
        <taxon>Pentapetalae</taxon>
        <taxon>Caryophyllales</taxon>
        <taxon>Cactineae</taxon>
        <taxon>Cactaceae</taxon>
        <taxon>Cactoideae</taxon>
        <taxon>Echinocereeae</taxon>
        <taxon>Carnegiea</taxon>
    </lineage>
</organism>
<dbReference type="Proteomes" id="UP001153076">
    <property type="component" value="Unassembled WGS sequence"/>
</dbReference>
<name>A0A9Q1JVN3_9CARY</name>
<gene>
    <name evidence="1" type="ORF">Cgig2_006848</name>
</gene>
<keyword evidence="2" id="KW-1185">Reference proteome</keyword>
<evidence type="ECO:0000313" key="2">
    <source>
        <dbReference type="Proteomes" id="UP001153076"/>
    </source>
</evidence>
<evidence type="ECO:0000313" key="1">
    <source>
        <dbReference type="EMBL" id="KAJ8432146.1"/>
    </source>
</evidence>
<proteinExistence type="predicted"/>